<dbReference type="AlphaFoldDB" id="A0A934T1A0"/>
<dbReference type="PANTHER" id="PTHR34227">
    <property type="entry name" value="CHAPERONE PROTEIN YCDY"/>
    <property type="match status" value="1"/>
</dbReference>
<sequence length="223" mass="24653">MTEPRNTDFTTCPATVPLDAEDQARADLYGLIGSFLLGPPDVGLLAVLARADPLSVDPHAAPASPLDRAWENLRIAATVMDERALKDEYAALFISTGTPLLNPYESLYIAGHMMEKPLAKLRDELRALGLARRAGAFELEDHLGSLCETMRILITEARPLELQHAFFEHHIASWYARFLRDMRSAPGANFTRHLADFADAFFAIEAEAFGMEMDHDIAEGARS</sequence>
<reference evidence="2" key="1">
    <citation type="submission" date="2021-01" db="EMBL/GenBank/DDBJ databases">
        <title>Genome sequence of strain Noviherbaspirillum sp. DKR-6.</title>
        <authorList>
            <person name="Chaudhary D.K."/>
        </authorList>
    </citation>
    <scope>NUCLEOTIDE SEQUENCE</scope>
    <source>
        <strain evidence="2">DKR-6</strain>
    </source>
</reference>
<evidence type="ECO:0000313" key="2">
    <source>
        <dbReference type="EMBL" id="MBK4735638.1"/>
    </source>
</evidence>
<gene>
    <name evidence="2" type="ORF">JJB74_13525</name>
</gene>
<dbReference type="RefSeq" id="WP_200592418.1">
    <property type="nucleotide sequence ID" value="NZ_JAEPBG010000005.1"/>
</dbReference>
<keyword evidence="1" id="KW-0143">Chaperone</keyword>
<dbReference type="SUPFAM" id="SSF89155">
    <property type="entry name" value="TorD-like"/>
    <property type="match status" value="1"/>
</dbReference>
<dbReference type="PANTHER" id="PTHR34227:SF1">
    <property type="entry name" value="DIMETHYL SULFOXIDE REDUCTASE CHAPERONE-RELATED"/>
    <property type="match status" value="1"/>
</dbReference>
<keyword evidence="3" id="KW-1185">Reference proteome</keyword>
<dbReference type="InterPro" id="IPR036411">
    <property type="entry name" value="TorD-like_sf"/>
</dbReference>
<name>A0A934T1A0_9BURK</name>
<dbReference type="Proteomes" id="UP000622890">
    <property type="component" value="Unassembled WGS sequence"/>
</dbReference>
<dbReference type="InterPro" id="IPR050289">
    <property type="entry name" value="TorD/DmsD_chaperones"/>
</dbReference>
<evidence type="ECO:0000313" key="3">
    <source>
        <dbReference type="Proteomes" id="UP000622890"/>
    </source>
</evidence>
<accession>A0A934T1A0</accession>
<proteinExistence type="predicted"/>
<comment type="caution">
    <text evidence="2">The sequence shown here is derived from an EMBL/GenBank/DDBJ whole genome shotgun (WGS) entry which is preliminary data.</text>
</comment>
<dbReference type="Gene3D" id="1.10.3480.10">
    <property type="entry name" value="TorD-like"/>
    <property type="match status" value="1"/>
</dbReference>
<organism evidence="2 3">
    <name type="scientific">Noviherbaspirillum pedocola</name>
    <dbReference type="NCBI Taxonomy" id="2801341"/>
    <lineage>
        <taxon>Bacteria</taxon>
        <taxon>Pseudomonadati</taxon>
        <taxon>Pseudomonadota</taxon>
        <taxon>Betaproteobacteria</taxon>
        <taxon>Burkholderiales</taxon>
        <taxon>Oxalobacteraceae</taxon>
        <taxon>Noviherbaspirillum</taxon>
    </lineage>
</organism>
<dbReference type="Pfam" id="PF02613">
    <property type="entry name" value="Nitrate_red_del"/>
    <property type="match status" value="1"/>
</dbReference>
<dbReference type="EMBL" id="JAEPBG010000005">
    <property type="protein sequence ID" value="MBK4735638.1"/>
    <property type="molecule type" value="Genomic_DNA"/>
</dbReference>
<dbReference type="InterPro" id="IPR020945">
    <property type="entry name" value="DMSO/NO3_reduct_chaperone"/>
</dbReference>
<evidence type="ECO:0000256" key="1">
    <source>
        <dbReference type="ARBA" id="ARBA00023186"/>
    </source>
</evidence>
<protein>
    <submittedName>
        <fullName evidence="2">Molecular chaperone TorD family protein</fullName>
    </submittedName>
</protein>